<dbReference type="SUPFAM" id="SSF55447">
    <property type="entry name" value="CO dehydrogenase flavoprotein C-terminal domain-like"/>
    <property type="match status" value="1"/>
</dbReference>
<gene>
    <name evidence="5" type="ORF">V6M85_03790</name>
</gene>
<dbReference type="PANTHER" id="PTHR42659:SF2">
    <property type="entry name" value="XANTHINE DEHYDROGENASE SUBUNIT C-RELATED"/>
    <property type="match status" value="1"/>
</dbReference>
<dbReference type="SMART" id="SM01092">
    <property type="entry name" value="CO_deh_flav_C"/>
    <property type="match status" value="1"/>
</dbReference>
<keyword evidence="3" id="KW-0560">Oxidoreductase</keyword>
<name>A0AAX4L1Z1_9CREN</name>
<dbReference type="PANTHER" id="PTHR42659">
    <property type="entry name" value="XANTHINE DEHYDROGENASE SUBUNIT C-RELATED"/>
    <property type="match status" value="1"/>
</dbReference>
<proteinExistence type="predicted"/>
<evidence type="ECO:0000256" key="3">
    <source>
        <dbReference type="ARBA" id="ARBA00023002"/>
    </source>
</evidence>
<keyword evidence="1" id="KW-0285">Flavoprotein</keyword>
<dbReference type="InterPro" id="IPR016167">
    <property type="entry name" value="FAD-bd_PCMH_sub1"/>
</dbReference>
<dbReference type="InterPro" id="IPR051312">
    <property type="entry name" value="Diverse_Substr_Oxidored"/>
</dbReference>
<keyword evidence="2" id="KW-0274">FAD</keyword>
<dbReference type="InterPro" id="IPR016169">
    <property type="entry name" value="FAD-bd_PCMH_sub2"/>
</dbReference>
<evidence type="ECO:0000256" key="2">
    <source>
        <dbReference type="ARBA" id="ARBA00022827"/>
    </source>
</evidence>
<dbReference type="InterPro" id="IPR036318">
    <property type="entry name" value="FAD-bd_PCMH-like_sf"/>
</dbReference>
<dbReference type="RefSeq" id="WP_338603177.1">
    <property type="nucleotide sequence ID" value="NZ_CP146016.1"/>
</dbReference>
<dbReference type="InterPro" id="IPR036683">
    <property type="entry name" value="CO_DH_flav_C_dom_sf"/>
</dbReference>
<protein>
    <submittedName>
        <fullName evidence="5">Xanthine dehydrogenase family protein subunit M</fullName>
    </submittedName>
</protein>
<dbReference type="Pfam" id="PF00941">
    <property type="entry name" value="FAD_binding_5"/>
    <property type="match status" value="1"/>
</dbReference>
<reference evidence="5 6" key="1">
    <citation type="submission" date="2024-02" db="EMBL/GenBank/DDBJ databases">
        <title>STSV induces naive adaptation in Sulfolobus.</title>
        <authorList>
            <person name="Xiang X."/>
            <person name="Song M."/>
        </authorList>
    </citation>
    <scope>NUCLEOTIDE SEQUENCE [LARGE SCALE GENOMIC DNA]</scope>
    <source>
        <strain evidence="5 6">RT2</strain>
    </source>
</reference>
<dbReference type="GO" id="GO:0071949">
    <property type="term" value="F:FAD binding"/>
    <property type="evidence" value="ECO:0007669"/>
    <property type="project" value="InterPro"/>
</dbReference>
<dbReference type="AlphaFoldDB" id="A0AAX4L1Z1"/>
<evidence type="ECO:0000313" key="5">
    <source>
        <dbReference type="EMBL" id="WWQ61214.1"/>
    </source>
</evidence>
<dbReference type="EMBL" id="CP146016">
    <property type="protein sequence ID" value="WWQ61214.1"/>
    <property type="molecule type" value="Genomic_DNA"/>
</dbReference>
<dbReference type="Gene3D" id="3.30.465.10">
    <property type="match status" value="1"/>
</dbReference>
<dbReference type="InterPro" id="IPR002346">
    <property type="entry name" value="Mopterin_DH_FAD-bd"/>
</dbReference>
<dbReference type="Gene3D" id="3.30.43.10">
    <property type="entry name" value="Uridine Diphospho-n-acetylenolpyruvylglucosamine Reductase, domain 2"/>
    <property type="match status" value="1"/>
</dbReference>
<accession>A0AAX4L1Z1</accession>
<dbReference type="Pfam" id="PF03450">
    <property type="entry name" value="CO_deh_flav_C"/>
    <property type="match status" value="1"/>
</dbReference>
<dbReference type="PROSITE" id="PS51387">
    <property type="entry name" value="FAD_PCMH"/>
    <property type="match status" value="1"/>
</dbReference>
<evidence type="ECO:0000259" key="4">
    <source>
        <dbReference type="PROSITE" id="PS51387"/>
    </source>
</evidence>
<evidence type="ECO:0000313" key="6">
    <source>
        <dbReference type="Proteomes" id="UP001432202"/>
    </source>
</evidence>
<dbReference type="Proteomes" id="UP001432202">
    <property type="component" value="Chromosome"/>
</dbReference>
<dbReference type="SUPFAM" id="SSF56176">
    <property type="entry name" value="FAD-binding/transporter-associated domain-like"/>
    <property type="match status" value="1"/>
</dbReference>
<dbReference type="InterPro" id="IPR016166">
    <property type="entry name" value="FAD-bd_PCMH"/>
</dbReference>
<dbReference type="Gene3D" id="3.30.390.50">
    <property type="entry name" value="CO dehydrogenase flavoprotein, C-terminal domain"/>
    <property type="match status" value="1"/>
</dbReference>
<organism evidence="5 6">
    <name type="scientific">Sulfolobus tengchongensis</name>
    <dbReference type="NCBI Taxonomy" id="207809"/>
    <lineage>
        <taxon>Archaea</taxon>
        <taxon>Thermoproteota</taxon>
        <taxon>Thermoprotei</taxon>
        <taxon>Sulfolobales</taxon>
        <taxon>Sulfolobaceae</taxon>
        <taxon>Sulfolobus</taxon>
    </lineage>
</organism>
<sequence length="293" mass="32715">MILDPFEYYAPISLDEAFDIASSIGGDFKFLAGGQTLIPMMKMNLIKVSSIIDLKKIRSLYFLEEDKGWIRIGSLVRHAEISESELIKKHLPILSYAAGKIAHQLVRNRGTIGGSISFGHYAADLCVVALLLNAKIEVIRKGSTRYVEADKFFIGPLTTDLRQDEIVKSISFKIPEEKYGWSFNKLVLSHGDFPLLITAVILKKDEDKKESGVITDIKIALGGVADTVVRAKEVEEFLIGKEVTEENVLKASKLASSIYNPSSTLEFSSNYMKRMVEVYLKRSIIQAYNRAQG</sequence>
<keyword evidence="6" id="KW-1185">Reference proteome</keyword>
<evidence type="ECO:0000256" key="1">
    <source>
        <dbReference type="ARBA" id="ARBA00022630"/>
    </source>
</evidence>
<dbReference type="GeneID" id="89335860"/>
<feature type="domain" description="FAD-binding PCMH-type" evidence="4">
    <location>
        <begin position="1"/>
        <end position="177"/>
    </location>
</feature>
<dbReference type="GO" id="GO:0016491">
    <property type="term" value="F:oxidoreductase activity"/>
    <property type="evidence" value="ECO:0007669"/>
    <property type="project" value="UniProtKB-KW"/>
</dbReference>
<dbReference type="InterPro" id="IPR005107">
    <property type="entry name" value="CO_DH_flav_C"/>
</dbReference>